<evidence type="ECO:0000313" key="4">
    <source>
        <dbReference type="EMBL" id="MST58247.1"/>
    </source>
</evidence>
<sequence length="183" mass="21797">MKTKELLADSFRTLVLTVPFQKISIKMITDGAHVIRPTFYNYFQDKYEVIEFLFDRDIGSKVEVMIENDMEQEAIKLMFICFEKNKEYYRRLFEITGQNSFGEFFAHYCEKTFFCILSRHPLKKMPCDLITPQSLAHYNALLLIEILKLWLSSPKNVPAEKIFEAYQYIMRTPILDMIQYPEI</sequence>
<dbReference type="EMBL" id="VUMU01000008">
    <property type="protein sequence ID" value="MST58247.1"/>
    <property type="molecule type" value="Genomic_DNA"/>
</dbReference>
<dbReference type="InterPro" id="IPR050624">
    <property type="entry name" value="HTH-type_Tx_Regulator"/>
</dbReference>
<dbReference type="InterPro" id="IPR001647">
    <property type="entry name" value="HTH_TetR"/>
</dbReference>
<dbReference type="Proteomes" id="UP000476055">
    <property type="component" value="Unassembled WGS sequence"/>
</dbReference>
<dbReference type="AlphaFoldDB" id="A0A6L5YKR9"/>
<dbReference type="Pfam" id="PF14278">
    <property type="entry name" value="TetR_C_8"/>
    <property type="match status" value="1"/>
</dbReference>
<evidence type="ECO:0000256" key="1">
    <source>
        <dbReference type="ARBA" id="ARBA00023125"/>
    </source>
</evidence>
<feature type="DNA-binding region" description="H-T-H motif" evidence="2">
    <location>
        <begin position="24"/>
        <end position="43"/>
    </location>
</feature>
<protein>
    <submittedName>
        <fullName evidence="4">TetR family transcriptional regulator</fullName>
    </submittedName>
</protein>
<dbReference type="SUPFAM" id="SSF46689">
    <property type="entry name" value="Homeodomain-like"/>
    <property type="match status" value="1"/>
</dbReference>
<dbReference type="InterPro" id="IPR009057">
    <property type="entry name" value="Homeodomain-like_sf"/>
</dbReference>
<comment type="caution">
    <text evidence="4">The sequence shown here is derived from an EMBL/GenBank/DDBJ whole genome shotgun (WGS) entry which is preliminary data.</text>
</comment>
<dbReference type="GO" id="GO:0003677">
    <property type="term" value="F:DNA binding"/>
    <property type="evidence" value="ECO:0007669"/>
    <property type="project" value="UniProtKB-UniRule"/>
</dbReference>
<accession>A0A6L5YKR9</accession>
<dbReference type="PROSITE" id="PS50977">
    <property type="entry name" value="HTH_TETR_2"/>
    <property type="match status" value="1"/>
</dbReference>
<dbReference type="RefSeq" id="WP_154496431.1">
    <property type="nucleotide sequence ID" value="NZ_VUMU01000008.1"/>
</dbReference>
<reference evidence="4 5" key="1">
    <citation type="submission" date="2019-08" db="EMBL/GenBank/DDBJ databases">
        <title>In-depth cultivation of the pig gut microbiome towards novel bacterial diversity and tailored functional studies.</title>
        <authorList>
            <person name="Wylensek D."/>
            <person name="Hitch T.C.A."/>
            <person name="Clavel T."/>
        </authorList>
    </citation>
    <scope>NUCLEOTIDE SEQUENCE [LARGE SCALE GENOMIC DNA]</scope>
    <source>
        <strain evidence="4 5">WCA3-601-WT-6H</strain>
    </source>
</reference>
<dbReference type="Gene3D" id="1.10.357.10">
    <property type="entry name" value="Tetracycline Repressor, domain 2"/>
    <property type="match status" value="1"/>
</dbReference>
<keyword evidence="1 2" id="KW-0238">DNA-binding</keyword>
<keyword evidence="5" id="KW-1185">Reference proteome</keyword>
<evidence type="ECO:0000259" key="3">
    <source>
        <dbReference type="PROSITE" id="PS50977"/>
    </source>
</evidence>
<name>A0A6L5YKR9_9FIRM</name>
<evidence type="ECO:0000313" key="5">
    <source>
        <dbReference type="Proteomes" id="UP000476055"/>
    </source>
</evidence>
<dbReference type="PANTHER" id="PTHR43479">
    <property type="entry name" value="ACREF/ENVCD OPERON REPRESSOR-RELATED"/>
    <property type="match status" value="1"/>
</dbReference>
<feature type="domain" description="HTH tetR-type" evidence="3">
    <location>
        <begin position="1"/>
        <end position="61"/>
    </location>
</feature>
<dbReference type="InterPro" id="IPR039532">
    <property type="entry name" value="TetR_C_Firmicutes"/>
</dbReference>
<dbReference type="PANTHER" id="PTHR43479:SF7">
    <property type="entry name" value="TETR-FAMILY TRANSCRIPTIONAL REGULATOR"/>
    <property type="match status" value="1"/>
</dbReference>
<evidence type="ECO:0000256" key="2">
    <source>
        <dbReference type="PROSITE-ProRule" id="PRU00335"/>
    </source>
</evidence>
<proteinExistence type="predicted"/>
<gene>
    <name evidence="4" type="ORF">FYJ59_08365</name>
</gene>
<organism evidence="4 5">
    <name type="scientific">Waltera intestinalis</name>
    <dbReference type="NCBI Taxonomy" id="2606635"/>
    <lineage>
        <taxon>Bacteria</taxon>
        <taxon>Bacillati</taxon>
        <taxon>Bacillota</taxon>
        <taxon>Clostridia</taxon>
        <taxon>Lachnospirales</taxon>
        <taxon>Lachnospiraceae</taxon>
        <taxon>Waltera</taxon>
    </lineage>
</organism>